<dbReference type="InterPro" id="IPR048259">
    <property type="entry name" value="Cytochrome_b_N_euk/bac"/>
</dbReference>
<dbReference type="Gene3D" id="1.20.810.10">
    <property type="entry name" value="Cytochrome Bc1 Complex, Chain C"/>
    <property type="match status" value="1"/>
</dbReference>
<feature type="transmembrane region" description="Helical" evidence="18">
    <location>
        <begin position="221"/>
        <end position="246"/>
    </location>
</feature>
<evidence type="ECO:0000256" key="3">
    <source>
        <dbReference type="ARBA" id="ARBA00013531"/>
    </source>
</evidence>
<organism evidence="21">
    <name type="scientific">Decipisagitta decipiens</name>
    <dbReference type="NCBI Taxonomy" id="366427"/>
    <lineage>
        <taxon>Eukaryota</taxon>
        <taxon>Metazoa</taxon>
        <taxon>Spiralia</taxon>
        <taxon>Gnathifera</taxon>
        <taxon>Chaetognatha</taxon>
        <taxon>Sagittoidea</taxon>
        <taxon>Aphragmophora</taxon>
        <taxon>Ctenodontina</taxon>
        <taxon>Sagittidae</taxon>
        <taxon>Decipisagitta</taxon>
    </lineage>
</organism>
<dbReference type="EMBL" id="AP011546">
    <property type="protein sequence ID" value="BAI68178.1"/>
    <property type="molecule type" value="Genomic_DNA"/>
</dbReference>
<evidence type="ECO:0000256" key="14">
    <source>
        <dbReference type="ARBA" id="ARBA00023128"/>
    </source>
</evidence>
<comment type="cofactor">
    <cofactor evidence="17">
        <name>heme</name>
        <dbReference type="ChEBI" id="CHEBI:30413"/>
    </cofactor>
    <text evidence="17">Binds 2 heme groups non-covalently.</text>
</comment>
<dbReference type="CTD" id="4519"/>
<evidence type="ECO:0000256" key="13">
    <source>
        <dbReference type="ARBA" id="ARBA00023075"/>
    </source>
</evidence>
<feature type="domain" description="Cytochrome b/b6 C-terminal region profile" evidence="20">
    <location>
        <begin position="211"/>
        <end position="379"/>
    </location>
</feature>
<dbReference type="GO" id="GO:0006122">
    <property type="term" value="P:mitochondrial electron transport, ubiquinol to cytochrome c"/>
    <property type="evidence" value="ECO:0007669"/>
    <property type="project" value="TreeGrafter"/>
</dbReference>
<feature type="transmembrane region" description="Helical" evidence="18">
    <location>
        <begin position="78"/>
        <end position="100"/>
    </location>
</feature>
<feature type="binding site" description="axial binding residue" evidence="17">
    <location>
        <position position="197"/>
    </location>
    <ligand>
        <name>heme b</name>
        <dbReference type="ChEBI" id="CHEBI:60344"/>
        <label>b566</label>
    </ligand>
    <ligandPart>
        <name>Fe</name>
        <dbReference type="ChEBI" id="CHEBI:18248"/>
    </ligandPart>
</feature>
<keyword evidence="9" id="KW-0999">Mitochondrion inner membrane</keyword>
<dbReference type="AlphaFoldDB" id="D3DKM9"/>
<dbReference type="InterPro" id="IPR036150">
    <property type="entry name" value="Cyt_b/b6_C_sf"/>
</dbReference>
<feature type="transmembrane region" description="Helical" evidence="18">
    <location>
        <begin position="291"/>
        <end position="309"/>
    </location>
</feature>
<evidence type="ECO:0000256" key="12">
    <source>
        <dbReference type="ARBA" id="ARBA00023004"/>
    </source>
</evidence>
<feature type="transmembrane region" description="Helical" evidence="18">
    <location>
        <begin position="179"/>
        <end position="201"/>
    </location>
</feature>
<dbReference type="PIRSF" id="PIRSF038885">
    <property type="entry name" value="COB"/>
    <property type="match status" value="1"/>
</dbReference>
<evidence type="ECO:0000313" key="21">
    <source>
        <dbReference type="EMBL" id="BAI68178.1"/>
    </source>
</evidence>
<keyword evidence="5 17" id="KW-0349">Heme</keyword>
<dbReference type="InterPro" id="IPR030689">
    <property type="entry name" value="Cytochrome_b"/>
</dbReference>
<gene>
    <name evidence="21" type="primary">CYTb</name>
</gene>
<evidence type="ECO:0000256" key="17">
    <source>
        <dbReference type="PIRSR" id="PIRSR038885-2"/>
    </source>
</evidence>
<feature type="transmembrane region" description="Helical" evidence="18">
    <location>
        <begin position="348"/>
        <end position="370"/>
    </location>
</feature>
<keyword evidence="15 18" id="KW-0472">Membrane</keyword>
<feature type="binding site" description="axial binding residue" evidence="17">
    <location>
        <position position="98"/>
    </location>
    <ligand>
        <name>heme b</name>
        <dbReference type="ChEBI" id="CHEBI:60344"/>
        <label>b566</label>
    </ligand>
    <ligandPart>
        <name>Fe</name>
        <dbReference type="ChEBI" id="CHEBI:18248"/>
    </ligandPart>
</feature>
<evidence type="ECO:0000256" key="8">
    <source>
        <dbReference type="ARBA" id="ARBA00022723"/>
    </source>
</evidence>
<evidence type="ECO:0000256" key="15">
    <source>
        <dbReference type="ARBA" id="ARBA00023136"/>
    </source>
</evidence>
<feature type="transmembrane region" description="Helical" evidence="18">
    <location>
        <begin position="140"/>
        <end position="167"/>
    </location>
</feature>
<dbReference type="GO" id="GO:0046872">
    <property type="term" value="F:metal ion binding"/>
    <property type="evidence" value="ECO:0007669"/>
    <property type="project" value="UniProtKB-UniRule"/>
</dbReference>
<dbReference type="GO" id="GO:0008121">
    <property type="term" value="F:quinol-cytochrome-c reductase activity"/>
    <property type="evidence" value="ECO:0007669"/>
    <property type="project" value="InterPro"/>
</dbReference>
<feature type="transmembrane region" description="Helical" evidence="18">
    <location>
        <begin position="37"/>
        <end position="58"/>
    </location>
</feature>
<dbReference type="InterPro" id="IPR016174">
    <property type="entry name" value="Di-haem_cyt_TM"/>
</dbReference>
<dbReference type="PROSITE" id="PS51003">
    <property type="entry name" value="CYTB_CTER"/>
    <property type="match status" value="1"/>
</dbReference>
<evidence type="ECO:0000256" key="5">
    <source>
        <dbReference type="ARBA" id="ARBA00022617"/>
    </source>
</evidence>
<evidence type="ECO:0000256" key="6">
    <source>
        <dbReference type="ARBA" id="ARBA00022660"/>
    </source>
</evidence>
<keyword evidence="12 17" id="KW-0408">Iron</keyword>
<dbReference type="PANTHER" id="PTHR19271:SF16">
    <property type="entry name" value="CYTOCHROME B"/>
    <property type="match status" value="1"/>
</dbReference>
<keyword evidence="8 17" id="KW-0479">Metal-binding</keyword>
<evidence type="ECO:0000256" key="18">
    <source>
        <dbReference type="RuleBase" id="RU362117"/>
    </source>
</evidence>
<dbReference type="SUPFAM" id="SSF81648">
    <property type="entry name" value="a domain/subunit of cytochrome bc1 complex (Ubiquinol-cytochrome c reductase)"/>
    <property type="match status" value="1"/>
</dbReference>
<name>D3DKM9_9BILA</name>
<feature type="transmembrane region" description="Helical" evidence="18">
    <location>
        <begin position="112"/>
        <end position="134"/>
    </location>
</feature>
<dbReference type="Pfam" id="PF00033">
    <property type="entry name" value="Cytochrome_B"/>
    <property type="match status" value="1"/>
</dbReference>
<comment type="cofactor">
    <cofactor evidence="18">
        <name>heme b</name>
        <dbReference type="ChEBI" id="CHEBI:60344"/>
    </cofactor>
    <text evidence="18">Binds 2 heme groups non-covalently.</text>
</comment>
<evidence type="ECO:0000256" key="4">
    <source>
        <dbReference type="ARBA" id="ARBA00022448"/>
    </source>
</evidence>
<evidence type="ECO:0000259" key="20">
    <source>
        <dbReference type="PROSITE" id="PS51003"/>
    </source>
</evidence>
<feature type="binding site" evidence="16">
    <location>
        <position position="202"/>
    </location>
    <ligand>
        <name>a ubiquinone</name>
        <dbReference type="ChEBI" id="CHEBI:16389"/>
    </ligand>
</feature>
<comment type="similarity">
    <text evidence="18">Belongs to the cytochrome b family.</text>
</comment>
<evidence type="ECO:0000256" key="1">
    <source>
        <dbReference type="ARBA" id="ARBA00002566"/>
    </source>
</evidence>
<dbReference type="CDD" id="cd00290">
    <property type="entry name" value="cytochrome_b_C"/>
    <property type="match status" value="1"/>
</dbReference>
<keyword evidence="7 18" id="KW-0812">Transmembrane</keyword>
<feature type="binding site" description="axial binding residue" evidence="17">
    <location>
        <position position="183"/>
    </location>
    <ligand>
        <name>heme b</name>
        <dbReference type="ChEBI" id="CHEBI:60344"/>
        <label>b562</label>
    </ligand>
    <ligandPart>
        <name>Fe</name>
        <dbReference type="ChEBI" id="CHEBI:18248"/>
    </ligandPart>
</feature>
<evidence type="ECO:0000259" key="19">
    <source>
        <dbReference type="PROSITE" id="PS51002"/>
    </source>
</evidence>
<protein>
    <recommendedName>
        <fullName evidence="3 18">Cytochrome b</fullName>
    </recommendedName>
</protein>
<feature type="binding site" description="axial binding residue" evidence="17">
    <location>
        <position position="84"/>
    </location>
    <ligand>
        <name>heme b</name>
        <dbReference type="ChEBI" id="CHEBI:60344"/>
        <label>b562</label>
    </ligand>
    <ligandPart>
        <name>Fe</name>
        <dbReference type="ChEBI" id="CHEBI:18248"/>
    </ligandPart>
</feature>
<evidence type="ECO:0000256" key="10">
    <source>
        <dbReference type="ARBA" id="ARBA00022982"/>
    </source>
</evidence>
<dbReference type="CDD" id="cd00284">
    <property type="entry name" value="Cytochrome_b_N"/>
    <property type="match status" value="1"/>
</dbReference>
<keyword evidence="6 18" id="KW-0679">Respiratory chain</keyword>
<dbReference type="InterPro" id="IPR027387">
    <property type="entry name" value="Cytb/b6-like_sf"/>
</dbReference>
<dbReference type="GO" id="GO:0045275">
    <property type="term" value="C:respiratory chain complex III"/>
    <property type="evidence" value="ECO:0007669"/>
    <property type="project" value="InterPro"/>
</dbReference>
<dbReference type="PANTHER" id="PTHR19271">
    <property type="entry name" value="CYTOCHROME B"/>
    <property type="match status" value="1"/>
</dbReference>
<comment type="function">
    <text evidence="1 18">Component of the ubiquinol-cytochrome c reductase complex (complex III or cytochrome b-c1 complex) that is part of the mitochondrial respiratory chain. The b-c1 complex mediates electron transfer from ubiquinol to cytochrome c. Contributes to the generation of a proton gradient across the mitochondrial membrane that is then used for ATP synthesis.</text>
</comment>
<dbReference type="InterPro" id="IPR048260">
    <property type="entry name" value="Cytochrome_b_C_euk/bac"/>
</dbReference>
<evidence type="ECO:0000256" key="7">
    <source>
        <dbReference type="ARBA" id="ARBA00022692"/>
    </source>
</evidence>
<keyword evidence="14 18" id="KW-0496">Mitochondrion</keyword>
<dbReference type="InterPro" id="IPR005797">
    <property type="entry name" value="Cyt_b/b6_N"/>
</dbReference>
<feature type="transmembrane region" description="Helical" evidence="18">
    <location>
        <begin position="321"/>
        <end position="342"/>
    </location>
</feature>
<reference evidence="21" key="1">
    <citation type="journal article" date="2010" name="Comp. Biochem. Physiol. Part D Genomics Proteomics">
        <title>Complete mitochondrial genome sequences of the three pelagic chaetognaths Sagitta nagae, Sagitta decipiens and Sagitta enflata.</title>
        <authorList>
            <person name="Miyamoto H."/>
            <person name="Machida R.J."/>
            <person name="Nishida S."/>
        </authorList>
    </citation>
    <scope>NUCLEOTIDE SEQUENCE</scope>
</reference>
<keyword evidence="10 18" id="KW-0249">Electron transport</keyword>
<keyword evidence="4 18" id="KW-0813">Transport</keyword>
<evidence type="ECO:0000256" key="9">
    <source>
        <dbReference type="ARBA" id="ARBA00022792"/>
    </source>
</evidence>
<evidence type="ECO:0000256" key="11">
    <source>
        <dbReference type="ARBA" id="ARBA00022989"/>
    </source>
</evidence>
<dbReference type="Pfam" id="PF00032">
    <property type="entry name" value="Cytochrom_B_C"/>
    <property type="match status" value="1"/>
</dbReference>
<evidence type="ECO:0000256" key="16">
    <source>
        <dbReference type="PIRSR" id="PIRSR038885-1"/>
    </source>
</evidence>
<proteinExistence type="inferred from homology"/>
<dbReference type="GO" id="GO:0016491">
    <property type="term" value="F:oxidoreductase activity"/>
    <property type="evidence" value="ECO:0007669"/>
    <property type="project" value="UniProtKB-UniRule"/>
</dbReference>
<sequence>MTMRFRLTNKLAKIVNGMVWDLGTPQNINMFWNFGSLLGLMLSIQLITGIFLALQYSANSDLSFFMISRLLRDVNYGWLLRYIHANGASFFFICIYFHIGRGIYYSAYLSKGVWFVGIILLILVMAAAFLGYVLPWGQMSFWGATVITNLFSAFPYIGTDLVVWLWGGYSVDNPTLTRFFAFHYLVPFILSGATVIHLFLLHNIGSNNPLSIPSYAEKVTFHWYFTIKDLFGFLVLVFLLFMLALFNPDYLGEPDNYIQANPMVTPVHIVPEWYFLFAYAILRSIPNKLGGVIGLFSSLLILATLPYTHKHKFKGLPWYPLGKFLFWLYCVSFFLLTIGGAWPVEEPFVAVSQFWSTVYFMFFSMLYPLCKFSDFIYFG</sequence>
<keyword evidence="11 18" id="KW-1133">Transmembrane helix</keyword>
<geneLocation type="mitochondrion" evidence="21"/>
<dbReference type="GeneID" id="8774260"/>
<dbReference type="SUPFAM" id="SSF81342">
    <property type="entry name" value="Transmembrane di-heme cytochromes"/>
    <property type="match status" value="1"/>
</dbReference>
<dbReference type="PROSITE" id="PS51002">
    <property type="entry name" value="CYTB_NTER"/>
    <property type="match status" value="1"/>
</dbReference>
<accession>D3DKM9</accession>
<feature type="domain" description="Cytochrome b/b6 N-terminal region profile" evidence="19">
    <location>
        <begin position="1"/>
        <end position="210"/>
    </location>
</feature>
<comment type="subcellular location">
    <subcellularLocation>
        <location evidence="2">Mitochondrion inner membrane</location>
        <topology evidence="2">Multi-pass membrane protein</topology>
    </subcellularLocation>
</comment>
<dbReference type="InterPro" id="IPR005798">
    <property type="entry name" value="Cyt_b/b6_C"/>
</dbReference>
<reference evidence="21" key="2">
    <citation type="submission" date="2010-02" db="EMBL/GenBank/DDBJ databases">
        <title>CMarZ DNA Barcode.</title>
        <authorList>
            <person name="Machida R.J."/>
            <person name="Nishida S."/>
        </authorList>
    </citation>
    <scope>NUCLEOTIDE SEQUENCE</scope>
</reference>
<keyword evidence="13" id="KW-0830">Ubiquinone</keyword>
<dbReference type="RefSeq" id="YP_003433787.1">
    <property type="nucleotide sequence ID" value="NC_013811.1"/>
</dbReference>
<evidence type="ECO:0000256" key="2">
    <source>
        <dbReference type="ARBA" id="ARBA00004448"/>
    </source>
</evidence>
<dbReference type="GO" id="GO:0005743">
    <property type="term" value="C:mitochondrial inner membrane"/>
    <property type="evidence" value="ECO:0007669"/>
    <property type="project" value="UniProtKB-SubCell"/>
</dbReference>